<dbReference type="PROSITE" id="PS00455">
    <property type="entry name" value="AMP_BINDING"/>
    <property type="match status" value="1"/>
</dbReference>
<dbReference type="PANTHER" id="PTHR43272">
    <property type="entry name" value="LONG-CHAIN-FATTY-ACID--COA LIGASE"/>
    <property type="match status" value="1"/>
</dbReference>
<dbReference type="AlphaFoldDB" id="A0A5J5A1D5"/>
<gene>
    <name evidence="5" type="ORF">F0562_011308</name>
</gene>
<organism evidence="5 6">
    <name type="scientific">Nyssa sinensis</name>
    <dbReference type="NCBI Taxonomy" id="561372"/>
    <lineage>
        <taxon>Eukaryota</taxon>
        <taxon>Viridiplantae</taxon>
        <taxon>Streptophyta</taxon>
        <taxon>Embryophyta</taxon>
        <taxon>Tracheophyta</taxon>
        <taxon>Spermatophyta</taxon>
        <taxon>Magnoliopsida</taxon>
        <taxon>eudicotyledons</taxon>
        <taxon>Gunneridae</taxon>
        <taxon>Pentapetalae</taxon>
        <taxon>asterids</taxon>
        <taxon>Cornales</taxon>
        <taxon>Nyssaceae</taxon>
        <taxon>Nyssa</taxon>
    </lineage>
</organism>
<accession>A0A5J5A1D5</accession>
<sequence length="433" mass="47059">MSNRGILSVFKHHGSYGIVGAVIVAIFIPLLLSMIFVGKKKVKQRGVPVEVGGEAGLAMRNGRSTELVEVPWEGATTMAALFEQSCKKHPQDRFLGTRKLISRDFVTASDGRKFEKLHLGEYQWETYGQIFDRACNFASGLVKLGHDVDTRAAIFSETRAEWFISFQGCFRQNITVVTIYASLGEDALVHSLNETQVSTLICDSMQLKKLAAITSSLKTIKNVIYFADDEPASDSNISRSMGNWTVSSFTEVEKLGKRNPVHPRLPIKKDIAVVMYTSGSTGLPKGVMITHGNIVATAAAVMTVIPKMGSNDVYLAYLPLAHVFELAAESVMLSAGCAIGYGSALTLTDTSNKIKKGTKGDASVLKPTLMAAVPAILDRVRDGVLKKVEEKGGYAPYLEGKSDLCSVVELRYLEIHSDLSISVWGLLLVKGMA</sequence>
<dbReference type="Proteomes" id="UP000325577">
    <property type="component" value="Linkage Group LG4"/>
</dbReference>
<dbReference type="UniPathway" id="UPA00372">
    <property type="reaction ID" value="UER00547"/>
</dbReference>
<evidence type="ECO:0000256" key="2">
    <source>
        <dbReference type="ARBA" id="ARBA00023051"/>
    </source>
</evidence>
<dbReference type="SUPFAM" id="SSF56801">
    <property type="entry name" value="Acetyl-CoA synthetase-like"/>
    <property type="match status" value="1"/>
</dbReference>
<proteinExistence type="predicted"/>
<evidence type="ECO:0000256" key="3">
    <source>
        <dbReference type="SAM" id="Phobius"/>
    </source>
</evidence>
<evidence type="ECO:0000313" key="6">
    <source>
        <dbReference type="Proteomes" id="UP000325577"/>
    </source>
</evidence>
<keyword evidence="3" id="KW-0812">Transmembrane</keyword>
<dbReference type="GO" id="GO:0004467">
    <property type="term" value="F:long-chain fatty acid-CoA ligase activity"/>
    <property type="evidence" value="ECO:0007669"/>
    <property type="project" value="TreeGrafter"/>
</dbReference>
<dbReference type="GO" id="GO:0005783">
    <property type="term" value="C:endoplasmic reticulum"/>
    <property type="evidence" value="ECO:0007669"/>
    <property type="project" value="TreeGrafter"/>
</dbReference>
<dbReference type="OrthoDB" id="1700726at2759"/>
<keyword evidence="6" id="KW-1185">Reference proteome</keyword>
<evidence type="ECO:0000259" key="4">
    <source>
        <dbReference type="Pfam" id="PF00501"/>
    </source>
</evidence>
<keyword evidence="3" id="KW-0472">Membrane</keyword>
<reference evidence="5 6" key="1">
    <citation type="submission" date="2019-09" db="EMBL/GenBank/DDBJ databases">
        <title>A chromosome-level genome assembly of the Chinese tupelo Nyssa sinensis.</title>
        <authorList>
            <person name="Yang X."/>
            <person name="Kang M."/>
            <person name="Yang Y."/>
            <person name="Xiong H."/>
            <person name="Wang M."/>
            <person name="Zhang Z."/>
            <person name="Wang Z."/>
            <person name="Wu H."/>
            <person name="Ma T."/>
            <person name="Liu J."/>
            <person name="Xi Z."/>
        </authorList>
    </citation>
    <scope>NUCLEOTIDE SEQUENCE [LARGE SCALE GENOMIC DNA]</scope>
    <source>
        <strain evidence="5">J267</strain>
        <tissue evidence="5">Leaf</tissue>
    </source>
</reference>
<dbReference type="InterPro" id="IPR000873">
    <property type="entry name" value="AMP-dep_synth/lig_dom"/>
</dbReference>
<keyword evidence="2" id="KW-0587">Phenylpropanoid metabolism</keyword>
<feature type="domain" description="AMP-dependent synthetase/ligase" evidence="4">
    <location>
        <begin position="116"/>
        <end position="382"/>
    </location>
</feature>
<dbReference type="PANTHER" id="PTHR43272:SF92">
    <property type="entry name" value="LONG CHAIN ACYL-COA SYNTHETASE 8"/>
    <property type="match status" value="1"/>
</dbReference>
<protein>
    <recommendedName>
        <fullName evidence="4">AMP-dependent synthetase/ligase domain-containing protein</fullName>
    </recommendedName>
</protein>
<evidence type="ECO:0000313" key="5">
    <source>
        <dbReference type="EMBL" id="KAA8524885.1"/>
    </source>
</evidence>
<dbReference type="InterPro" id="IPR020845">
    <property type="entry name" value="AMP-binding_CS"/>
</dbReference>
<dbReference type="EMBL" id="CM018047">
    <property type="protein sequence ID" value="KAA8524885.1"/>
    <property type="molecule type" value="Genomic_DNA"/>
</dbReference>
<keyword evidence="3" id="KW-1133">Transmembrane helix</keyword>
<dbReference type="Gene3D" id="3.40.50.12780">
    <property type="entry name" value="N-terminal domain of ligase-like"/>
    <property type="match status" value="1"/>
</dbReference>
<feature type="transmembrane region" description="Helical" evidence="3">
    <location>
        <begin position="16"/>
        <end position="37"/>
    </location>
</feature>
<dbReference type="GO" id="GO:0016020">
    <property type="term" value="C:membrane"/>
    <property type="evidence" value="ECO:0007669"/>
    <property type="project" value="TreeGrafter"/>
</dbReference>
<dbReference type="InterPro" id="IPR042099">
    <property type="entry name" value="ANL_N_sf"/>
</dbReference>
<dbReference type="Pfam" id="PF00501">
    <property type="entry name" value="AMP-binding"/>
    <property type="match status" value="1"/>
</dbReference>
<comment type="pathway">
    <text evidence="1">Phytoalexin biosynthesis; 3,4',5-trihydroxystilbene biosynthesis; 3,4',5-trihydroxystilbene from trans-4-coumarate: step 1/2.</text>
</comment>
<dbReference type="GO" id="GO:0009698">
    <property type="term" value="P:phenylpropanoid metabolic process"/>
    <property type="evidence" value="ECO:0007669"/>
    <property type="project" value="UniProtKB-KW"/>
</dbReference>
<evidence type="ECO:0000256" key="1">
    <source>
        <dbReference type="ARBA" id="ARBA00004930"/>
    </source>
</evidence>
<name>A0A5J5A1D5_9ASTE</name>